<dbReference type="PANTHER" id="PTHR36681:SF3">
    <property type="entry name" value="NUCLEAR GTPASE, GERMINAL CENTER-ASSOCIATED, TANDEM DUPLICATE 3"/>
    <property type="match status" value="1"/>
</dbReference>
<feature type="region of interest" description="Disordered" evidence="2">
    <location>
        <begin position="1"/>
        <end position="66"/>
    </location>
</feature>
<evidence type="ECO:0000256" key="2">
    <source>
        <dbReference type="SAM" id="MobiDB-lite"/>
    </source>
</evidence>
<dbReference type="PANTHER" id="PTHR36681">
    <property type="entry name" value="NUCLEAR GTPASE, GERMINAL CENTER-ASSOCIATED, TANDEM DUPLICATE 3"/>
    <property type="match status" value="1"/>
</dbReference>
<keyword evidence="5" id="KW-1185">Reference proteome</keyword>
<dbReference type="Pfam" id="PF24564">
    <property type="entry name" value="DUF7605"/>
    <property type="match status" value="1"/>
</dbReference>
<evidence type="ECO:0000313" key="5">
    <source>
        <dbReference type="Proteomes" id="UP001056384"/>
    </source>
</evidence>
<evidence type="ECO:0000259" key="3">
    <source>
        <dbReference type="Pfam" id="PF24564"/>
    </source>
</evidence>
<evidence type="ECO:0000313" key="4">
    <source>
        <dbReference type="EMBL" id="USW58032.1"/>
    </source>
</evidence>
<dbReference type="Gene3D" id="3.40.50.300">
    <property type="entry name" value="P-loop containing nucleotide triphosphate hydrolases"/>
    <property type="match status" value="1"/>
</dbReference>
<keyword evidence="1" id="KW-0175">Coiled coil</keyword>
<organism evidence="4 5">
    <name type="scientific">Septoria linicola</name>
    <dbReference type="NCBI Taxonomy" id="215465"/>
    <lineage>
        <taxon>Eukaryota</taxon>
        <taxon>Fungi</taxon>
        <taxon>Dikarya</taxon>
        <taxon>Ascomycota</taxon>
        <taxon>Pezizomycotina</taxon>
        <taxon>Dothideomycetes</taxon>
        <taxon>Dothideomycetidae</taxon>
        <taxon>Mycosphaerellales</taxon>
        <taxon>Mycosphaerellaceae</taxon>
        <taxon>Septoria</taxon>
    </lineage>
</organism>
<proteinExistence type="predicted"/>
<name>A0A9Q9B627_9PEZI</name>
<feature type="compositionally biased region" description="Polar residues" evidence="2">
    <location>
        <begin position="91"/>
        <end position="104"/>
    </location>
</feature>
<feature type="region of interest" description="Disordered" evidence="2">
    <location>
        <begin position="91"/>
        <end position="118"/>
    </location>
</feature>
<dbReference type="GO" id="GO:0016787">
    <property type="term" value="F:hydrolase activity"/>
    <property type="evidence" value="ECO:0007669"/>
    <property type="project" value="UniProtKB-KW"/>
</dbReference>
<feature type="compositionally biased region" description="Low complexity" evidence="2">
    <location>
        <begin position="51"/>
        <end position="65"/>
    </location>
</feature>
<dbReference type="InterPro" id="IPR027417">
    <property type="entry name" value="P-loop_NTPase"/>
</dbReference>
<dbReference type="Proteomes" id="UP001056384">
    <property type="component" value="Chromosome 10"/>
</dbReference>
<feature type="domain" description="DUF7605" evidence="3">
    <location>
        <begin position="708"/>
        <end position="872"/>
    </location>
</feature>
<keyword evidence="4" id="KW-0378">Hydrolase</keyword>
<dbReference type="SUPFAM" id="SSF52540">
    <property type="entry name" value="P-loop containing nucleoside triphosphate hydrolases"/>
    <property type="match status" value="1"/>
</dbReference>
<reference evidence="4" key="1">
    <citation type="submission" date="2022-06" db="EMBL/GenBank/DDBJ databases">
        <title>Complete genome sequences of two strains of the flax pathogen Septoria linicola.</title>
        <authorList>
            <person name="Lapalu N."/>
            <person name="Simon A."/>
            <person name="Demenou B."/>
            <person name="Paumier D."/>
            <person name="Guillot M.-P."/>
            <person name="Gout L."/>
            <person name="Valade R."/>
        </authorList>
    </citation>
    <scope>NUCLEOTIDE SEQUENCE</scope>
    <source>
        <strain evidence="4">SE15195</strain>
    </source>
</reference>
<evidence type="ECO:0000256" key="1">
    <source>
        <dbReference type="SAM" id="Coils"/>
    </source>
</evidence>
<protein>
    <submittedName>
        <fullName evidence="4">P-loop containing nucleoside triphosphate hydrolase</fullName>
    </submittedName>
</protein>
<accession>A0A9Q9B627</accession>
<dbReference type="AlphaFoldDB" id="A0A9Q9B627"/>
<dbReference type="InterPro" id="IPR056024">
    <property type="entry name" value="DUF7605"/>
</dbReference>
<gene>
    <name evidence="4" type="ORF">Slin15195_G113510</name>
</gene>
<sequence>MASRLLLSPSPSEARESSPDTLFVTNGKKHGRTGSDVDASSSKRANIGDRPSSNPNAPAATPESSFETIVTSPSAIDYSSQKIVAASDASETVLQEGVTPNSEPDQYPRNKPHHPGFHPSVAKVEDKIRDICHQVISCHKELDLDDDVANAFIDKLSKRVNDVARSEDKEIVALLGDMGIGKSEAYEALLGQIGIAIKSDSGRGTHFPIEGHGRTRTQTSPYEVVLVWKLVGELRDAVTAYCEDGYAFLSGPQCEDEPVGDIDDSDEEADGPTAIAVGNGFHDRQYQYEEALKHLSPLLHEEGDPDFGGLITLGTWLETQYTKSVDIKTLVDVLLKRISALRQKHGIGASTNSISASNTKQVIEILQDYSPPTYDKARQQPFWERSCHLKEVRIHCDNDLGTEGIIVADVPGRNDPDLAMSLMIEQYVTQSKRYIVMASAGRPVTKDSDKHLREAIRSRKPTIFVVTKIDVKDPVTSTERKRLTKDQLADLVSAESAVEEFQTQLQSVEAEQIALKAADKHQEANTLDKEVTSKKARLSAAEAKLHQLSVEARNRKEELDIRVQYEKLAHSREGSSKLQVVFISAKEYGKHLRGEPTLLDLEATGIPRLFRLLYRSVASKRMTKLQRLCRVELPGQLLAIQRLLNKTPLQRHHEFRETIPKVFDKHVPEIIAAAQLVLKNWLDDYITQAFKHGRDRIWPKDGAELLRLWTTGVRGATFHAFCKKYGDWHDSLGDRSWNFDIQEKIAGRSTGVADCFNSLLAVAHAAQGSAGAAIVANLSSLGTEDLASFLFRQVEMALADVNFPQVPGSKYFVKARNDEKLVFREKLNALFEEYKDAIQDVKNNTVVKGRLRENDTTYIGIAMKKTYEAAAAIDKKDQVLPPVEYEVTAKGRRRKKKVTQTSMAHDLRVNLIRGRLARGAHSVWRCVQKMVEADLQAANDDFVVGLDELLVEAQAGLLLRFDALYAVEGLEEDDSTRARSAPLREVVERMLSELPSDSTADAEGHKRQEGELELLLKECETWAQEYPEEQED</sequence>
<dbReference type="EMBL" id="CP099427">
    <property type="protein sequence ID" value="USW58032.1"/>
    <property type="molecule type" value="Genomic_DNA"/>
</dbReference>
<feature type="coiled-coil region" evidence="1">
    <location>
        <begin position="491"/>
        <end position="558"/>
    </location>
</feature>
<feature type="compositionally biased region" description="Low complexity" evidence="2">
    <location>
        <begin position="1"/>
        <end position="12"/>
    </location>
</feature>